<accession>A0A1B9ILA4</accession>
<evidence type="ECO:0008006" key="11">
    <source>
        <dbReference type="Google" id="ProtNLM"/>
    </source>
</evidence>
<evidence type="ECO:0000256" key="8">
    <source>
        <dbReference type="SAM" id="MobiDB-lite"/>
    </source>
</evidence>
<protein>
    <recommendedName>
        <fullName evidence="11">Glycosyltransferase family 92 protein</fullName>
    </recommendedName>
</protein>
<comment type="subcellular location">
    <subcellularLocation>
        <location evidence="1">Membrane</location>
        <topology evidence="1">Single-pass membrane protein</topology>
    </subcellularLocation>
</comment>
<keyword evidence="7" id="KW-0472">Membrane</keyword>
<evidence type="ECO:0000313" key="9">
    <source>
        <dbReference type="EMBL" id="OCF56160.1"/>
    </source>
</evidence>
<dbReference type="GO" id="GO:0005737">
    <property type="term" value="C:cytoplasm"/>
    <property type="evidence" value="ECO:0007669"/>
    <property type="project" value="TreeGrafter"/>
</dbReference>
<keyword evidence="3" id="KW-0328">Glycosyltransferase</keyword>
<keyword evidence="6" id="KW-1133">Transmembrane helix</keyword>
<dbReference type="PANTHER" id="PTHR21461:SF69">
    <property type="entry name" value="GLYCOSYLTRANSFERASE FAMILY 92 PROTEIN"/>
    <property type="match status" value="1"/>
</dbReference>
<evidence type="ECO:0000256" key="2">
    <source>
        <dbReference type="ARBA" id="ARBA00007647"/>
    </source>
</evidence>
<dbReference type="Pfam" id="PF01697">
    <property type="entry name" value="Glyco_transf_92"/>
    <property type="match status" value="1"/>
</dbReference>
<keyword evidence="5" id="KW-0812">Transmembrane</keyword>
<dbReference type="GO" id="GO:0016757">
    <property type="term" value="F:glycosyltransferase activity"/>
    <property type="evidence" value="ECO:0007669"/>
    <property type="project" value="UniProtKB-KW"/>
</dbReference>
<keyword evidence="4" id="KW-0808">Transferase</keyword>
<gene>
    <name evidence="9" type="ORF">L486_06101</name>
</gene>
<dbReference type="GO" id="GO:0016020">
    <property type="term" value="C:membrane"/>
    <property type="evidence" value="ECO:0007669"/>
    <property type="project" value="UniProtKB-SubCell"/>
</dbReference>
<dbReference type="EMBL" id="KV700091">
    <property type="protein sequence ID" value="OCF56160.1"/>
    <property type="molecule type" value="Genomic_DNA"/>
</dbReference>
<feature type="region of interest" description="Disordered" evidence="8">
    <location>
        <begin position="107"/>
        <end position="147"/>
    </location>
</feature>
<evidence type="ECO:0000256" key="7">
    <source>
        <dbReference type="ARBA" id="ARBA00023136"/>
    </source>
</evidence>
<reference evidence="10" key="2">
    <citation type="submission" date="2013-12" db="EMBL/GenBank/DDBJ databases">
        <title>Evolution of pathogenesis and genome organization in the Tremellales.</title>
        <authorList>
            <person name="Cuomo C."/>
            <person name="Litvintseva A."/>
            <person name="Heitman J."/>
            <person name="Chen Y."/>
            <person name="Sun S."/>
            <person name="Springer D."/>
            <person name="Dromer F."/>
            <person name="Young S."/>
            <person name="Zeng Q."/>
            <person name="Chapman S."/>
            <person name="Gujja S."/>
            <person name="Saif S."/>
            <person name="Birren B."/>
        </authorList>
    </citation>
    <scope>NUCLEOTIDE SEQUENCE [LARGE SCALE GENOMIC DNA]</scope>
    <source>
        <strain evidence="10">CBS 10435</strain>
    </source>
</reference>
<keyword evidence="10" id="KW-1185">Reference proteome</keyword>
<dbReference type="AlphaFoldDB" id="A0A1B9ILA4"/>
<evidence type="ECO:0000256" key="4">
    <source>
        <dbReference type="ARBA" id="ARBA00022679"/>
    </source>
</evidence>
<dbReference type="OrthoDB" id="2562110at2759"/>
<feature type="compositionally biased region" description="Low complexity" evidence="8">
    <location>
        <begin position="107"/>
        <end position="117"/>
    </location>
</feature>
<evidence type="ECO:0000256" key="1">
    <source>
        <dbReference type="ARBA" id="ARBA00004167"/>
    </source>
</evidence>
<comment type="similarity">
    <text evidence="2">Belongs to the glycosyltransferase 92 family.</text>
</comment>
<name>A0A1B9ILA4_9TREE</name>
<evidence type="ECO:0000256" key="3">
    <source>
        <dbReference type="ARBA" id="ARBA00022676"/>
    </source>
</evidence>
<dbReference type="Proteomes" id="UP000092583">
    <property type="component" value="Unassembled WGS sequence"/>
</dbReference>
<reference evidence="9 10" key="1">
    <citation type="submission" date="2013-07" db="EMBL/GenBank/DDBJ databases">
        <title>The Genome Sequence of Kwoniella mangroviensis CBS10435.</title>
        <authorList>
            <consortium name="The Broad Institute Genome Sequencing Platform"/>
            <person name="Cuomo C."/>
            <person name="Litvintseva A."/>
            <person name="Chen Y."/>
            <person name="Heitman J."/>
            <person name="Sun S."/>
            <person name="Springer D."/>
            <person name="Dromer F."/>
            <person name="Young S.K."/>
            <person name="Zeng Q."/>
            <person name="Gargeya S."/>
            <person name="Fitzgerald M."/>
            <person name="Abouelleil A."/>
            <person name="Alvarado L."/>
            <person name="Berlin A.M."/>
            <person name="Chapman S.B."/>
            <person name="Dewar J."/>
            <person name="Goldberg J."/>
            <person name="Griggs A."/>
            <person name="Gujja S."/>
            <person name="Hansen M."/>
            <person name="Howarth C."/>
            <person name="Imamovic A."/>
            <person name="Larimer J."/>
            <person name="McCowan C."/>
            <person name="Murphy C."/>
            <person name="Pearson M."/>
            <person name="Priest M."/>
            <person name="Roberts A."/>
            <person name="Saif S."/>
            <person name="Shea T."/>
            <person name="Sykes S."/>
            <person name="Wortman J."/>
            <person name="Nusbaum C."/>
            <person name="Birren B."/>
        </authorList>
    </citation>
    <scope>NUCLEOTIDE SEQUENCE [LARGE SCALE GENOMIC DNA]</scope>
    <source>
        <strain evidence="9 10">CBS 10435</strain>
    </source>
</reference>
<dbReference type="PANTHER" id="PTHR21461">
    <property type="entry name" value="GLYCOSYLTRANSFERASE FAMILY 92 PROTEIN"/>
    <property type="match status" value="1"/>
</dbReference>
<proteinExistence type="inferred from homology"/>
<dbReference type="InterPro" id="IPR008166">
    <property type="entry name" value="Glyco_transf_92"/>
</dbReference>
<evidence type="ECO:0000256" key="5">
    <source>
        <dbReference type="ARBA" id="ARBA00022692"/>
    </source>
</evidence>
<organism evidence="9 10">
    <name type="scientific">Kwoniella mangroviensis CBS 10435</name>
    <dbReference type="NCBI Taxonomy" id="1331196"/>
    <lineage>
        <taxon>Eukaryota</taxon>
        <taxon>Fungi</taxon>
        <taxon>Dikarya</taxon>
        <taxon>Basidiomycota</taxon>
        <taxon>Agaricomycotina</taxon>
        <taxon>Tremellomycetes</taxon>
        <taxon>Tremellales</taxon>
        <taxon>Cryptococcaceae</taxon>
        <taxon>Kwoniella</taxon>
    </lineage>
</organism>
<evidence type="ECO:0000256" key="6">
    <source>
        <dbReference type="ARBA" id="ARBA00022989"/>
    </source>
</evidence>
<evidence type="ECO:0000313" key="10">
    <source>
        <dbReference type="Proteomes" id="UP000092583"/>
    </source>
</evidence>
<sequence length="610" mass="69741">MVVTLSSPKWIVRLAKIALSLLTILVVVDFFQPVWVTKGTGIEAKTLDSYRLRRYLKLDAKRIAREENFEQHVFHGKFRPASISQSAPATLQSTPAVLVENFPPISSTPSESSYQSSIDHSPASEAEETPNPLVLTTKPSSSQSPFKPYFHTNPYKGTMYHMSTSIHPTKDLDKSHYQLSSLWFVEQDGYDDWMSLHVQARLPPSVAYLKFACVYTTADHTQMEELEATVTNQARDEYLLVECQMPLWTQGEMDTSASESARTAFMDLIRNGQVELKSWYDLGECAIEDTAFDSLYLAWRESACLEQSDNHDTLIKQVTGPVHTISASDWSAAAPTDQLTICVSPVRLQPSDEEEGIVPLKHLVEWRVWHMYQGVDSVHWYSRDPKFHSWIDQLNQLLDLHDTYLDAPNLSQQYAFMAKDYADQAIYAADCLMRYGFEDKFQAYIDLDEFITIRQNPSRNATIQRLESLDNNIGSIAADHTYYGGEPLDLSLPYESDTFPPNGHTRWDTLEKHDGFRRQKSIHRTSATKMLWVHSSAGLGGYYMRKDDTISSMDEDGSLEIVHNRNNKPDKLTFDIPVDHQTIDLWKDTWMDLARILDSIDLEPLHVFRL</sequence>